<evidence type="ECO:0000256" key="3">
    <source>
        <dbReference type="ARBA" id="ARBA00009562"/>
    </source>
</evidence>
<keyword evidence="11 15" id="KW-0057">Aromatic amino acid biosynthesis</keyword>
<dbReference type="InterPro" id="IPR005256">
    <property type="entry name" value="Anth_synth_I_PabB"/>
</dbReference>
<dbReference type="GO" id="GO:0046872">
    <property type="term" value="F:metal ion binding"/>
    <property type="evidence" value="ECO:0007669"/>
    <property type="project" value="UniProtKB-KW"/>
</dbReference>
<dbReference type="EC" id="4.1.3.27" evidence="5 15"/>
<dbReference type="Pfam" id="PF00425">
    <property type="entry name" value="Chorismate_bind"/>
    <property type="match status" value="1"/>
</dbReference>
<dbReference type="SUPFAM" id="SSF56322">
    <property type="entry name" value="ADC synthase"/>
    <property type="match status" value="1"/>
</dbReference>
<dbReference type="InterPro" id="IPR019999">
    <property type="entry name" value="Anth_synth_I-like"/>
</dbReference>
<comment type="pathway">
    <text evidence="2 15">Amino-acid biosynthesis; L-tryptophan biosynthesis; L-tryptophan from chorismate: step 1/5.</text>
</comment>
<evidence type="ECO:0000256" key="4">
    <source>
        <dbReference type="ARBA" id="ARBA00011575"/>
    </source>
</evidence>
<keyword evidence="9 15" id="KW-0822">Tryptophan biosynthesis</keyword>
<feature type="domain" description="Chorismate-utilising enzyme C-terminal" evidence="16">
    <location>
        <begin position="231"/>
        <end position="483"/>
    </location>
</feature>
<protein>
    <recommendedName>
        <fullName evidence="6 15">Anthranilate synthase component 1</fullName>
        <ecNumber evidence="5 15">4.1.3.27</ecNumber>
    </recommendedName>
</protein>
<evidence type="ECO:0000259" key="16">
    <source>
        <dbReference type="Pfam" id="PF00425"/>
    </source>
</evidence>
<dbReference type="InterPro" id="IPR005801">
    <property type="entry name" value="ADC_synthase"/>
</dbReference>
<organism evidence="18 19">
    <name type="scientific">Ancylobacter novellus</name>
    <name type="common">Thiobacillus novellus</name>
    <dbReference type="NCBI Taxonomy" id="921"/>
    <lineage>
        <taxon>Bacteria</taxon>
        <taxon>Pseudomonadati</taxon>
        <taxon>Pseudomonadota</taxon>
        <taxon>Alphaproteobacteria</taxon>
        <taxon>Hyphomicrobiales</taxon>
        <taxon>Xanthobacteraceae</taxon>
        <taxon>Ancylobacter</taxon>
    </lineage>
</organism>
<dbReference type="UniPathway" id="UPA00035">
    <property type="reaction ID" value="UER00040"/>
</dbReference>
<evidence type="ECO:0000256" key="10">
    <source>
        <dbReference type="ARBA" id="ARBA00022842"/>
    </source>
</evidence>
<dbReference type="Gene3D" id="3.60.120.10">
    <property type="entry name" value="Anthranilate synthase"/>
    <property type="match status" value="1"/>
</dbReference>
<evidence type="ECO:0000256" key="5">
    <source>
        <dbReference type="ARBA" id="ARBA00012266"/>
    </source>
</evidence>
<evidence type="ECO:0000256" key="1">
    <source>
        <dbReference type="ARBA" id="ARBA00001946"/>
    </source>
</evidence>
<keyword evidence="8 15" id="KW-0479">Metal-binding</keyword>
<evidence type="ECO:0000256" key="11">
    <source>
        <dbReference type="ARBA" id="ARBA00023141"/>
    </source>
</evidence>
<accession>A0A2W5KD31</accession>
<evidence type="ECO:0000256" key="13">
    <source>
        <dbReference type="ARBA" id="ARBA00025634"/>
    </source>
</evidence>
<keyword evidence="12 15" id="KW-0456">Lyase</keyword>
<comment type="subunit">
    <text evidence="4 15">Heterotetramer consisting of two non-identical subunits: a beta subunit (TrpG) and a large alpha subunit (TrpE).</text>
</comment>
<dbReference type="NCBIfam" id="TIGR00564">
    <property type="entry name" value="trpE_most"/>
    <property type="match status" value="1"/>
</dbReference>
<dbReference type="InterPro" id="IPR006805">
    <property type="entry name" value="Anth_synth_I_N"/>
</dbReference>
<evidence type="ECO:0000259" key="17">
    <source>
        <dbReference type="Pfam" id="PF04715"/>
    </source>
</evidence>
<reference evidence="18 19" key="1">
    <citation type="submission" date="2017-08" db="EMBL/GenBank/DDBJ databases">
        <title>Infants hospitalized years apart are colonized by the same room-sourced microbial strains.</title>
        <authorList>
            <person name="Brooks B."/>
            <person name="Olm M.R."/>
            <person name="Firek B.A."/>
            <person name="Baker R."/>
            <person name="Thomas B.C."/>
            <person name="Morowitz M.J."/>
            <person name="Banfield J.F."/>
        </authorList>
    </citation>
    <scope>NUCLEOTIDE SEQUENCE [LARGE SCALE GENOMIC DNA]</scope>
    <source>
        <strain evidence="18">S2_005_003_R2_43</strain>
    </source>
</reference>
<comment type="caution">
    <text evidence="18">The sequence shown here is derived from an EMBL/GenBank/DDBJ whole genome shotgun (WGS) entry which is preliminary data.</text>
</comment>
<dbReference type="Proteomes" id="UP000249577">
    <property type="component" value="Unassembled WGS sequence"/>
</dbReference>
<comment type="catalytic activity">
    <reaction evidence="14 15">
        <text>chorismate + L-glutamine = anthranilate + pyruvate + L-glutamate + H(+)</text>
        <dbReference type="Rhea" id="RHEA:21732"/>
        <dbReference type="ChEBI" id="CHEBI:15361"/>
        <dbReference type="ChEBI" id="CHEBI:15378"/>
        <dbReference type="ChEBI" id="CHEBI:16567"/>
        <dbReference type="ChEBI" id="CHEBI:29748"/>
        <dbReference type="ChEBI" id="CHEBI:29985"/>
        <dbReference type="ChEBI" id="CHEBI:58359"/>
        <dbReference type="EC" id="4.1.3.27"/>
    </reaction>
</comment>
<dbReference type="AlphaFoldDB" id="A0A2W5KD31"/>
<evidence type="ECO:0000256" key="15">
    <source>
        <dbReference type="RuleBase" id="RU364045"/>
    </source>
</evidence>
<sequence length="505" mass="54755">MLITPALEDFAPTYDRGTPQLVSTTLVGDLETPVSAYLKLADGRPDAFLFESVEGGAVRGRYSIIGLKPDLLWRSRDGRAETNRTPARDREAFEPCEGRPLDELRRLLAESRIDGREDLPPMAAGVFGYLGYDMVREMEELPSPNPDALHVPDAILMRPTVIVVFDAVKDEITVVTPARPETGVAAAAAHARAVDRLTAIVEGLDRSVPKEPASEARGLDDYDMVSNTTPADYEAMVTKAKEYIAAGDIFQVVLSQRFEAPFDLPAFALYRALRRTNPAPFLIHLDFGSFQIVGSSPEILVRARDGKVTIRPIAGTRPRGATPAQDLALGEELLADPKERAEHLMLLDLGRNDVGRVAEIGSVAVTDRFFLERYSHVMHIVSNVEGRLAPGLDALDALVAGFPAGTVSGAPKVRAMEIIDELERDKRGVYAGCVGYFGASGEMDTCIVLRTAVVKDGRIFVQAGAGVVADSNPASEQQECVNKAKALFRAAEEARRFASAGRRGQ</sequence>
<dbReference type="InterPro" id="IPR015890">
    <property type="entry name" value="Chorismate_C"/>
</dbReference>
<comment type="similarity">
    <text evidence="3 15">Belongs to the anthranilate synthase component I family.</text>
</comment>
<evidence type="ECO:0000256" key="12">
    <source>
        <dbReference type="ARBA" id="ARBA00023239"/>
    </source>
</evidence>
<dbReference type="GO" id="GO:0000162">
    <property type="term" value="P:L-tryptophan biosynthetic process"/>
    <property type="evidence" value="ECO:0007669"/>
    <property type="project" value="UniProtKB-UniPathway"/>
</dbReference>
<evidence type="ECO:0000256" key="7">
    <source>
        <dbReference type="ARBA" id="ARBA00022605"/>
    </source>
</evidence>
<evidence type="ECO:0000256" key="14">
    <source>
        <dbReference type="ARBA" id="ARBA00047683"/>
    </source>
</evidence>
<dbReference type="PANTHER" id="PTHR11236">
    <property type="entry name" value="AMINOBENZOATE/ANTHRANILATE SYNTHASE"/>
    <property type="match status" value="1"/>
</dbReference>
<evidence type="ECO:0000256" key="8">
    <source>
        <dbReference type="ARBA" id="ARBA00022723"/>
    </source>
</evidence>
<comment type="function">
    <text evidence="13 15">Part of a heterotetrameric complex that catalyzes the two-step biosynthesis of anthranilate, an intermediate in the biosynthesis of L-tryptophan. In the first step, the glutamine-binding beta subunit (TrpG) of anthranilate synthase (AS) provides the glutamine amidotransferase activity which generates ammonia as a substrate that, along with chorismate, is used in the second step, catalyzed by the large alpha subunit of AS (TrpE) to produce anthranilate. In the absence of TrpG, TrpE can synthesize anthranilate directly from chorismate and high concentrations of ammonia.</text>
</comment>
<keyword evidence="7 15" id="KW-0028">Amino-acid biosynthesis</keyword>
<name>A0A2W5KD31_ANCNO</name>
<dbReference type="PRINTS" id="PR00095">
    <property type="entry name" value="ANTSNTHASEI"/>
</dbReference>
<dbReference type="Pfam" id="PF04715">
    <property type="entry name" value="Anth_synt_I_N"/>
    <property type="match status" value="1"/>
</dbReference>
<dbReference type="GO" id="GO:0004049">
    <property type="term" value="F:anthranilate synthase activity"/>
    <property type="evidence" value="ECO:0007669"/>
    <property type="project" value="UniProtKB-EC"/>
</dbReference>
<gene>
    <name evidence="15" type="primary">trpE</name>
    <name evidence="18" type="ORF">DI565_10765</name>
</gene>
<evidence type="ECO:0000313" key="19">
    <source>
        <dbReference type="Proteomes" id="UP000249577"/>
    </source>
</evidence>
<dbReference type="EMBL" id="QFPN01000005">
    <property type="protein sequence ID" value="PZQ14922.1"/>
    <property type="molecule type" value="Genomic_DNA"/>
</dbReference>
<comment type="cofactor">
    <cofactor evidence="1 15">
        <name>Mg(2+)</name>
        <dbReference type="ChEBI" id="CHEBI:18420"/>
    </cofactor>
</comment>
<keyword evidence="10 15" id="KW-0460">Magnesium</keyword>
<evidence type="ECO:0000313" key="18">
    <source>
        <dbReference type="EMBL" id="PZQ14922.1"/>
    </source>
</evidence>
<evidence type="ECO:0000256" key="2">
    <source>
        <dbReference type="ARBA" id="ARBA00004873"/>
    </source>
</evidence>
<evidence type="ECO:0000256" key="9">
    <source>
        <dbReference type="ARBA" id="ARBA00022822"/>
    </source>
</evidence>
<feature type="domain" description="Anthranilate synthase component I N-terminal" evidence="17">
    <location>
        <begin position="29"/>
        <end position="174"/>
    </location>
</feature>
<proteinExistence type="inferred from homology"/>
<dbReference type="PANTHER" id="PTHR11236:SF48">
    <property type="entry name" value="ISOCHORISMATE SYNTHASE MENF"/>
    <property type="match status" value="1"/>
</dbReference>
<evidence type="ECO:0000256" key="6">
    <source>
        <dbReference type="ARBA" id="ARBA00020653"/>
    </source>
</evidence>